<protein>
    <submittedName>
        <fullName evidence="4">E2 ubiquitin-conjugating protein mms2</fullName>
    </submittedName>
</protein>
<evidence type="ECO:0000256" key="1">
    <source>
        <dbReference type="ARBA" id="ARBA00022786"/>
    </source>
</evidence>
<dbReference type="InterPro" id="IPR016135">
    <property type="entry name" value="UBQ-conjugating_enzyme/RWD"/>
</dbReference>
<evidence type="ECO:0000313" key="4">
    <source>
        <dbReference type="EMBL" id="KAJ2808805.1"/>
    </source>
</evidence>
<sequence length="154" mass="17620">MTEVPRNFRLLEELEQGEKGSSDGYCSYGLADPDDVLMYNWTASILGPLNTPFENRLYQVSLYCDDNYPKQPPKVRFITRINLPGVNQNTGEVDLRAIEYLDKWKSSYTIHMVLKALFTKMSRKESRLAQPAEHSVYASGSRPPTNQPLQRSTL</sequence>
<evidence type="ECO:0000259" key="3">
    <source>
        <dbReference type="PROSITE" id="PS50127"/>
    </source>
</evidence>
<dbReference type="Proteomes" id="UP001140094">
    <property type="component" value="Unassembled WGS sequence"/>
</dbReference>
<dbReference type="Pfam" id="PF00179">
    <property type="entry name" value="UQ_con"/>
    <property type="match status" value="1"/>
</dbReference>
<evidence type="ECO:0000256" key="2">
    <source>
        <dbReference type="SAM" id="MobiDB-lite"/>
    </source>
</evidence>
<dbReference type="InterPro" id="IPR000608">
    <property type="entry name" value="UBC"/>
</dbReference>
<reference evidence="4" key="1">
    <citation type="submission" date="2022-07" db="EMBL/GenBank/DDBJ databases">
        <title>Phylogenomic reconstructions and comparative analyses of Kickxellomycotina fungi.</title>
        <authorList>
            <person name="Reynolds N.K."/>
            <person name="Stajich J.E."/>
            <person name="Barry K."/>
            <person name="Grigoriev I.V."/>
            <person name="Crous P."/>
            <person name="Smith M.E."/>
        </authorList>
    </citation>
    <scope>NUCLEOTIDE SEQUENCE</scope>
    <source>
        <strain evidence="4">NRRL 1565</strain>
    </source>
</reference>
<dbReference type="EMBL" id="JANBUO010000023">
    <property type="protein sequence ID" value="KAJ2808805.1"/>
    <property type="molecule type" value="Genomic_DNA"/>
</dbReference>
<feature type="compositionally biased region" description="Polar residues" evidence="2">
    <location>
        <begin position="142"/>
        <end position="154"/>
    </location>
</feature>
<comment type="caution">
    <text evidence="4">The sequence shown here is derived from an EMBL/GenBank/DDBJ whole genome shotgun (WGS) entry which is preliminary data.</text>
</comment>
<feature type="domain" description="UBC core" evidence="3">
    <location>
        <begin position="5"/>
        <end position="154"/>
    </location>
</feature>
<feature type="region of interest" description="Disordered" evidence="2">
    <location>
        <begin position="129"/>
        <end position="154"/>
    </location>
</feature>
<dbReference type="CDD" id="cd23807">
    <property type="entry name" value="UEV_UBE2V"/>
    <property type="match status" value="1"/>
</dbReference>
<dbReference type="Gene3D" id="3.10.110.10">
    <property type="entry name" value="Ubiquitin Conjugating Enzyme"/>
    <property type="match status" value="1"/>
</dbReference>
<dbReference type="SMART" id="SM00212">
    <property type="entry name" value="UBCc"/>
    <property type="match status" value="1"/>
</dbReference>
<keyword evidence="5" id="KW-1185">Reference proteome</keyword>
<organism evidence="4 5">
    <name type="scientific">Coemansia guatemalensis</name>
    <dbReference type="NCBI Taxonomy" id="2761395"/>
    <lineage>
        <taxon>Eukaryota</taxon>
        <taxon>Fungi</taxon>
        <taxon>Fungi incertae sedis</taxon>
        <taxon>Zoopagomycota</taxon>
        <taxon>Kickxellomycotina</taxon>
        <taxon>Kickxellomycetes</taxon>
        <taxon>Kickxellales</taxon>
        <taxon>Kickxellaceae</taxon>
        <taxon>Coemansia</taxon>
    </lineage>
</organism>
<keyword evidence="1" id="KW-0833">Ubl conjugation pathway</keyword>
<name>A0A9W8I5W0_9FUNG</name>
<dbReference type="SUPFAM" id="SSF54495">
    <property type="entry name" value="UBC-like"/>
    <property type="match status" value="1"/>
</dbReference>
<gene>
    <name evidence="4" type="primary">MMS2</name>
    <name evidence="4" type="ORF">H4R20_000625</name>
</gene>
<dbReference type="PANTHER" id="PTHR24068">
    <property type="entry name" value="UBIQUITIN-CONJUGATING ENZYME E2"/>
    <property type="match status" value="1"/>
</dbReference>
<evidence type="ECO:0000313" key="5">
    <source>
        <dbReference type="Proteomes" id="UP001140094"/>
    </source>
</evidence>
<dbReference type="AlphaFoldDB" id="A0A9W8I5W0"/>
<proteinExistence type="predicted"/>
<dbReference type="PROSITE" id="PS50127">
    <property type="entry name" value="UBC_2"/>
    <property type="match status" value="1"/>
</dbReference>
<dbReference type="FunFam" id="3.10.110.10:FF:000026">
    <property type="entry name" value="Ubiquitin-conjugating enzyme E2 variant"/>
    <property type="match status" value="1"/>
</dbReference>
<dbReference type="OrthoDB" id="6508832at2759"/>
<accession>A0A9W8I5W0</accession>